<dbReference type="Pfam" id="PF12850">
    <property type="entry name" value="Metallophos_2"/>
    <property type="match status" value="1"/>
</dbReference>
<name>A0ABS2GMT5_9FIRM</name>
<comment type="cofactor">
    <cofactor evidence="2">
        <name>a divalent metal cation</name>
        <dbReference type="ChEBI" id="CHEBI:60240"/>
    </cofactor>
</comment>
<keyword evidence="5" id="KW-1185">Reference proteome</keyword>
<dbReference type="Gene3D" id="3.60.21.10">
    <property type="match status" value="1"/>
</dbReference>
<evidence type="ECO:0000259" key="3">
    <source>
        <dbReference type="Pfam" id="PF12850"/>
    </source>
</evidence>
<comment type="similarity">
    <text evidence="1 2">Belongs to the metallophosphoesterase superfamily. YfcE family.</text>
</comment>
<dbReference type="InterPro" id="IPR000979">
    <property type="entry name" value="Phosphodiesterase_MJ0936/Vps29"/>
</dbReference>
<proteinExistence type="inferred from homology"/>
<dbReference type="InterPro" id="IPR029052">
    <property type="entry name" value="Metallo-depent_PP-like"/>
</dbReference>
<comment type="caution">
    <text evidence="4">The sequence shown here is derived from an EMBL/GenBank/DDBJ whole genome shotgun (WGS) entry which is preliminary data.</text>
</comment>
<reference evidence="4 5" key="1">
    <citation type="journal article" date="2021" name="Sci. Rep.">
        <title>The distribution of antibiotic resistance genes in chicken gut microbiota commensals.</title>
        <authorList>
            <person name="Juricova H."/>
            <person name="Matiasovicova J."/>
            <person name="Kubasova T."/>
            <person name="Cejkova D."/>
            <person name="Rychlik I."/>
        </authorList>
    </citation>
    <scope>NUCLEOTIDE SEQUENCE [LARGE SCALE GENOMIC DNA]</scope>
    <source>
        <strain evidence="4 5">An564</strain>
    </source>
</reference>
<evidence type="ECO:0000313" key="5">
    <source>
        <dbReference type="Proteomes" id="UP000724149"/>
    </source>
</evidence>
<keyword evidence="2" id="KW-0479">Metal-binding</keyword>
<dbReference type="PANTHER" id="PTHR11124">
    <property type="entry name" value="VACUOLAR SORTING PROTEIN VPS29"/>
    <property type="match status" value="1"/>
</dbReference>
<accession>A0ABS2GMT5</accession>
<dbReference type="NCBIfam" id="TIGR00040">
    <property type="entry name" value="yfcE"/>
    <property type="match status" value="1"/>
</dbReference>
<dbReference type="EC" id="3.1.4.-" evidence="2"/>
<dbReference type="Proteomes" id="UP000724149">
    <property type="component" value="Unassembled WGS sequence"/>
</dbReference>
<dbReference type="SUPFAM" id="SSF56300">
    <property type="entry name" value="Metallo-dependent phosphatases"/>
    <property type="match status" value="1"/>
</dbReference>
<gene>
    <name evidence="4" type="ORF">H9X81_08530</name>
</gene>
<dbReference type="RefSeq" id="WP_204721274.1">
    <property type="nucleotide sequence ID" value="NZ_JACSNR010000008.1"/>
</dbReference>
<evidence type="ECO:0000256" key="2">
    <source>
        <dbReference type="RuleBase" id="RU362039"/>
    </source>
</evidence>
<dbReference type="EMBL" id="JACSNR010000008">
    <property type="protein sequence ID" value="MBM6923732.1"/>
    <property type="molecule type" value="Genomic_DNA"/>
</dbReference>
<sequence>MKLTVFSDCHGNLENAIRILTESEADCYLFCGDGIRDAESAADLLDKRLIAVLGNCDRGETGETERLLELGGVRILLTHGHGYSVKSSLLPLRRRALELDVQLVLYGHTHLPALSEEEGVLFCNPGSCMGDRLYAEIELQDGKVADARLCQAEHRITRRMKPTWWKS</sequence>
<evidence type="ECO:0000256" key="1">
    <source>
        <dbReference type="ARBA" id="ARBA00008950"/>
    </source>
</evidence>
<feature type="domain" description="Calcineurin-like phosphoesterase" evidence="3">
    <location>
        <begin position="1"/>
        <end position="133"/>
    </location>
</feature>
<organism evidence="4 5">
    <name type="scientific">Hydrogenoanaerobacterium saccharovorans</name>
    <dbReference type="NCBI Taxonomy" id="474960"/>
    <lineage>
        <taxon>Bacteria</taxon>
        <taxon>Bacillati</taxon>
        <taxon>Bacillota</taxon>
        <taxon>Clostridia</taxon>
        <taxon>Eubacteriales</taxon>
        <taxon>Oscillospiraceae</taxon>
        <taxon>Hydrogenoanaerobacterium</taxon>
    </lineage>
</organism>
<dbReference type="InterPro" id="IPR024654">
    <property type="entry name" value="Calcineurin-like_PHP_lpxH"/>
</dbReference>
<evidence type="ECO:0000313" key="4">
    <source>
        <dbReference type="EMBL" id="MBM6923732.1"/>
    </source>
</evidence>
<protein>
    <recommendedName>
        <fullName evidence="2">Phosphoesterase</fullName>
        <ecNumber evidence="2">3.1.4.-</ecNumber>
    </recommendedName>
</protein>